<dbReference type="PANTHER" id="PTHR31940">
    <property type="entry name" value="SMALL KINETOCHORE-ASSOCIATED PROTEIN"/>
    <property type="match status" value="1"/>
</dbReference>
<dbReference type="GO" id="GO:0000070">
    <property type="term" value="P:mitotic sister chromatid segregation"/>
    <property type="evidence" value="ECO:0007669"/>
    <property type="project" value="TreeGrafter"/>
</dbReference>
<dbReference type="GO" id="GO:0051988">
    <property type="term" value="P:regulation of attachment of spindle microtubules to kinetochore"/>
    <property type="evidence" value="ECO:0007669"/>
    <property type="project" value="InterPro"/>
</dbReference>
<feature type="coiled-coil region" evidence="1">
    <location>
        <begin position="58"/>
        <end position="106"/>
    </location>
</feature>
<dbReference type="InterPro" id="IPR033373">
    <property type="entry name" value="SKAP"/>
</dbReference>
<protein>
    <recommendedName>
        <fullName evidence="5">Girdin-like</fullName>
    </recommendedName>
</protein>
<accession>A0A6A4RWT6</accession>
<evidence type="ECO:0000313" key="4">
    <source>
        <dbReference type="Proteomes" id="UP000438429"/>
    </source>
</evidence>
<proteinExistence type="predicted"/>
<sequence length="128" mass="14409">MSSKIPRGLHLPAETKKTGHKFESKDAAAASATAQRSDVVLKSQKENVPRVSTRYGQQAELKEQNQQLMTVNEELQKNLTETQQRMAELEMQFGDLEKENAEVQKNLKDCHVLLVAAKMDPGCIDRLM</sequence>
<evidence type="ECO:0000313" key="3">
    <source>
        <dbReference type="EMBL" id="KAF0023780.1"/>
    </source>
</evidence>
<keyword evidence="1" id="KW-0175">Coiled coil</keyword>
<evidence type="ECO:0008006" key="5">
    <source>
        <dbReference type="Google" id="ProtNLM"/>
    </source>
</evidence>
<feature type="region of interest" description="Disordered" evidence="2">
    <location>
        <begin position="1"/>
        <end position="45"/>
    </location>
</feature>
<dbReference type="Gene3D" id="1.10.287.2610">
    <property type="match status" value="1"/>
</dbReference>
<dbReference type="GO" id="GO:0007051">
    <property type="term" value="P:spindle organization"/>
    <property type="evidence" value="ECO:0007669"/>
    <property type="project" value="InterPro"/>
</dbReference>
<dbReference type="EMBL" id="VEVO01000022">
    <property type="protein sequence ID" value="KAF0023780.1"/>
    <property type="molecule type" value="Genomic_DNA"/>
</dbReference>
<reference evidence="3 4" key="1">
    <citation type="submission" date="2019-06" db="EMBL/GenBank/DDBJ databases">
        <title>Draft genomes of female and male turbot (Scophthalmus maximus).</title>
        <authorList>
            <person name="Xu H."/>
            <person name="Xu X.-W."/>
            <person name="Shao C."/>
            <person name="Chen S."/>
        </authorList>
    </citation>
    <scope>NUCLEOTIDE SEQUENCE [LARGE SCALE GENOMIC DNA]</scope>
    <source>
        <strain evidence="3">Ysfricsl-2016a</strain>
        <tissue evidence="3">Blood</tissue>
    </source>
</reference>
<dbReference type="GO" id="GO:0072686">
    <property type="term" value="C:mitotic spindle"/>
    <property type="evidence" value="ECO:0007669"/>
    <property type="project" value="TreeGrafter"/>
</dbReference>
<gene>
    <name evidence="3" type="ORF">F2P81_024410</name>
</gene>
<organism evidence="3 4">
    <name type="scientific">Scophthalmus maximus</name>
    <name type="common">Turbot</name>
    <name type="synonym">Psetta maxima</name>
    <dbReference type="NCBI Taxonomy" id="52904"/>
    <lineage>
        <taxon>Eukaryota</taxon>
        <taxon>Metazoa</taxon>
        <taxon>Chordata</taxon>
        <taxon>Craniata</taxon>
        <taxon>Vertebrata</taxon>
        <taxon>Euteleostomi</taxon>
        <taxon>Actinopterygii</taxon>
        <taxon>Neopterygii</taxon>
        <taxon>Teleostei</taxon>
        <taxon>Neoteleostei</taxon>
        <taxon>Acanthomorphata</taxon>
        <taxon>Carangaria</taxon>
        <taxon>Pleuronectiformes</taxon>
        <taxon>Pleuronectoidei</taxon>
        <taxon>Scophthalmidae</taxon>
        <taxon>Scophthalmus</taxon>
    </lineage>
</organism>
<evidence type="ECO:0000256" key="1">
    <source>
        <dbReference type="SAM" id="Coils"/>
    </source>
</evidence>
<dbReference type="GO" id="GO:0035371">
    <property type="term" value="C:microtubule plus-end"/>
    <property type="evidence" value="ECO:0007669"/>
    <property type="project" value="TreeGrafter"/>
</dbReference>
<dbReference type="GO" id="GO:0000776">
    <property type="term" value="C:kinetochore"/>
    <property type="evidence" value="ECO:0007669"/>
    <property type="project" value="InterPro"/>
</dbReference>
<comment type="caution">
    <text evidence="3">The sequence shown here is derived from an EMBL/GenBank/DDBJ whole genome shotgun (WGS) entry which is preliminary data.</text>
</comment>
<dbReference type="Proteomes" id="UP000438429">
    <property type="component" value="Unassembled WGS sequence"/>
</dbReference>
<evidence type="ECO:0000256" key="2">
    <source>
        <dbReference type="SAM" id="MobiDB-lite"/>
    </source>
</evidence>
<name>A0A6A4RWT6_SCOMX</name>
<dbReference type="PANTHER" id="PTHR31940:SF2">
    <property type="entry name" value="SMALL KINETOCHORE-ASSOCIATED PROTEIN"/>
    <property type="match status" value="1"/>
</dbReference>
<dbReference type="AlphaFoldDB" id="A0A6A4RWT6"/>
<feature type="compositionally biased region" description="Basic and acidic residues" evidence="2">
    <location>
        <begin position="13"/>
        <end position="26"/>
    </location>
</feature>
<dbReference type="GO" id="GO:0034451">
    <property type="term" value="C:centriolar satellite"/>
    <property type="evidence" value="ECO:0007669"/>
    <property type="project" value="TreeGrafter"/>
</dbReference>